<keyword evidence="1" id="KW-0472">Membrane</keyword>
<evidence type="ECO:0000259" key="2">
    <source>
        <dbReference type="PROSITE" id="PS50011"/>
    </source>
</evidence>
<dbReference type="Proteomes" id="UP000233469">
    <property type="component" value="Unassembled WGS sequence"/>
</dbReference>
<dbReference type="PRINTS" id="PR00109">
    <property type="entry name" value="TYRKINASE"/>
</dbReference>
<dbReference type="VEuPathDB" id="FungiDB:RhiirFUN_021494"/>
<keyword evidence="3" id="KW-0808">Transferase</keyword>
<name>A0A2N1N9L7_9GLOM</name>
<dbReference type="Pfam" id="PF07714">
    <property type="entry name" value="PK_Tyr_Ser-Thr"/>
    <property type="match status" value="1"/>
</dbReference>
<dbReference type="InterPro" id="IPR011009">
    <property type="entry name" value="Kinase-like_dom_sf"/>
</dbReference>
<dbReference type="InterPro" id="IPR011990">
    <property type="entry name" value="TPR-like_helical_dom_sf"/>
</dbReference>
<feature type="transmembrane region" description="Helical" evidence="1">
    <location>
        <begin position="487"/>
        <end position="507"/>
    </location>
</feature>
<gene>
    <name evidence="3" type="ORF">RhiirC2_849847</name>
</gene>
<dbReference type="Gene3D" id="1.25.40.10">
    <property type="entry name" value="Tetratricopeptide repeat domain"/>
    <property type="match status" value="1"/>
</dbReference>
<dbReference type="VEuPathDB" id="FungiDB:FUN_009670"/>
<dbReference type="Pfam" id="PF08238">
    <property type="entry name" value="Sel1"/>
    <property type="match status" value="3"/>
</dbReference>
<proteinExistence type="predicted"/>
<dbReference type="PANTHER" id="PTHR44329">
    <property type="entry name" value="SERINE/THREONINE-PROTEIN KINASE TNNI3K-RELATED"/>
    <property type="match status" value="1"/>
</dbReference>
<sequence length="546" mass="62145">MQNSDNNNKSDWIEEAIAKEYLKYYEYKNFSDVKKIGGGEFVKVYRARWKNTEQYFALKSFKNSNSEDPKQNEITIKEIVSELKAQRDVDFHNNIIKFHGITVSEKENKTKKYLLVLQFANGGSLRNYLKENFDMLSWRNKINLAYQLAGAVSCLHDEGIIHRDLHSGNVLIHQNSVKLSDFGLSKRIESLNTKSNLFGIYSYIDPKKFSLESSYILDEKSDVYSIGVLLWEISSGHPPFEDIEQYALMLKVLQGIREKPIPDTPTEYVDLYTECWDGEPDKRPVMSEVVIRLKSFMDDMNNEDSQQQLNQYCQALMYKNGIRFNKDHKKAFELSKESADGEYSDGMNMVGECYYEGIGIEEDKQMALEMFKRSANFGNSAAKYNLARMYKNGEVVGKDDKKAIELFKSSAQMRFSNLKNIIEQHSDLVDENAKQKVIDLGLSSLCLDLLFRSSLGPFSLRLSLGLSSPRLVDLLFRSSLGPLSLRLSLGMWVGSVWVGSVGFGVSLGMGWEWVGVGTICLIVMHAFVVAVIDGELLYHSKTSGTK</sequence>
<protein>
    <submittedName>
        <fullName evidence="3">Kinase-like protein</fullName>
    </submittedName>
</protein>
<dbReference type="VEuPathDB" id="FungiDB:RhiirA1_418264"/>
<dbReference type="PROSITE" id="PS50011">
    <property type="entry name" value="PROTEIN_KINASE_DOM"/>
    <property type="match status" value="1"/>
</dbReference>
<dbReference type="InterPro" id="IPR006597">
    <property type="entry name" value="Sel1-like"/>
</dbReference>
<evidence type="ECO:0000313" key="4">
    <source>
        <dbReference type="Proteomes" id="UP000233469"/>
    </source>
</evidence>
<feature type="transmembrane region" description="Helical" evidence="1">
    <location>
        <begin position="513"/>
        <end position="532"/>
    </location>
</feature>
<keyword evidence="3" id="KW-0418">Kinase</keyword>
<dbReference type="InterPro" id="IPR051681">
    <property type="entry name" value="Ser/Thr_Kinases-Pseudokinases"/>
</dbReference>
<feature type="domain" description="Protein kinase" evidence="2">
    <location>
        <begin position="30"/>
        <end position="297"/>
    </location>
</feature>
<dbReference type="EMBL" id="LLXL01000604">
    <property type="protein sequence ID" value="PKK70539.1"/>
    <property type="molecule type" value="Genomic_DNA"/>
</dbReference>
<organism evidence="3 4">
    <name type="scientific">Rhizophagus irregularis</name>
    <dbReference type="NCBI Taxonomy" id="588596"/>
    <lineage>
        <taxon>Eukaryota</taxon>
        <taxon>Fungi</taxon>
        <taxon>Fungi incertae sedis</taxon>
        <taxon>Mucoromycota</taxon>
        <taxon>Glomeromycotina</taxon>
        <taxon>Glomeromycetes</taxon>
        <taxon>Glomerales</taxon>
        <taxon>Glomeraceae</taxon>
        <taxon>Rhizophagus</taxon>
    </lineage>
</organism>
<dbReference type="AlphaFoldDB" id="A0A2N1N9L7"/>
<reference evidence="3 4" key="1">
    <citation type="submission" date="2016-04" db="EMBL/GenBank/DDBJ databases">
        <title>Genome analyses suggest a sexual origin of heterokaryosis in a supposedly ancient asexual fungus.</title>
        <authorList>
            <person name="Ropars J."/>
            <person name="Sedzielewska K."/>
            <person name="Noel J."/>
            <person name="Charron P."/>
            <person name="Farinelli L."/>
            <person name="Marton T."/>
            <person name="Kruger M."/>
            <person name="Pelin A."/>
            <person name="Brachmann A."/>
            <person name="Corradi N."/>
        </authorList>
    </citation>
    <scope>NUCLEOTIDE SEQUENCE [LARGE SCALE GENOMIC DNA]</scope>
    <source>
        <strain evidence="3 4">C2</strain>
    </source>
</reference>
<dbReference type="VEuPathDB" id="FungiDB:RhiirA1_230090"/>
<keyword evidence="1" id="KW-0812">Transmembrane</keyword>
<evidence type="ECO:0000256" key="1">
    <source>
        <dbReference type="SAM" id="Phobius"/>
    </source>
</evidence>
<dbReference type="InterPro" id="IPR001245">
    <property type="entry name" value="Ser-Thr/Tyr_kinase_cat_dom"/>
</dbReference>
<dbReference type="Gene3D" id="1.10.510.10">
    <property type="entry name" value="Transferase(Phosphotransferase) domain 1"/>
    <property type="match status" value="1"/>
</dbReference>
<dbReference type="GO" id="GO:0004674">
    <property type="term" value="F:protein serine/threonine kinase activity"/>
    <property type="evidence" value="ECO:0007669"/>
    <property type="project" value="TreeGrafter"/>
</dbReference>
<dbReference type="SMART" id="SM00671">
    <property type="entry name" value="SEL1"/>
    <property type="match status" value="3"/>
</dbReference>
<reference evidence="3 4" key="2">
    <citation type="submission" date="2017-10" db="EMBL/GenBank/DDBJ databases">
        <title>Extensive intraspecific genome diversity in a model arbuscular mycorrhizal fungus.</title>
        <authorList>
            <person name="Chen E.C.H."/>
            <person name="Morin E."/>
            <person name="Baudet D."/>
            <person name="Noel J."/>
            <person name="Ndikumana S."/>
            <person name="Charron P."/>
            <person name="St-Onge C."/>
            <person name="Giorgi J."/>
            <person name="Grigoriev I.V."/>
            <person name="Roux C."/>
            <person name="Martin F.M."/>
            <person name="Corradi N."/>
        </authorList>
    </citation>
    <scope>NUCLEOTIDE SEQUENCE [LARGE SCALE GENOMIC DNA]</scope>
    <source>
        <strain evidence="3 4">C2</strain>
    </source>
</reference>
<dbReference type="SUPFAM" id="SSF56112">
    <property type="entry name" value="Protein kinase-like (PK-like)"/>
    <property type="match status" value="1"/>
</dbReference>
<dbReference type="SUPFAM" id="SSF81901">
    <property type="entry name" value="HCP-like"/>
    <property type="match status" value="1"/>
</dbReference>
<evidence type="ECO:0000313" key="3">
    <source>
        <dbReference type="EMBL" id="PKK70539.1"/>
    </source>
</evidence>
<comment type="caution">
    <text evidence="3">The sequence shown here is derived from an EMBL/GenBank/DDBJ whole genome shotgun (WGS) entry which is preliminary data.</text>
</comment>
<keyword evidence="1" id="KW-1133">Transmembrane helix</keyword>
<accession>A0A2N1N9L7</accession>
<dbReference type="InterPro" id="IPR000719">
    <property type="entry name" value="Prot_kinase_dom"/>
</dbReference>
<dbReference type="GO" id="GO:0005524">
    <property type="term" value="F:ATP binding"/>
    <property type="evidence" value="ECO:0007669"/>
    <property type="project" value="InterPro"/>
</dbReference>